<evidence type="ECO:0000256" key="1">
    <source>
        <dbReference type="SAM" id="SignalP"/>
    </source>
</evidence>
<keyword evidence="4" id="KW-1185">Reference proteome</keyword>
<evidence type="ECO:0000313" key="4">
    <source>
        <dbReference type="Proteomes" id="UP000664265"/>
    </source>
</evidence>
<organism evidence="3 4">
    <name type="scientific">Prevotella illustrans</name>
    <dbReference type="NCBI Taxonomy" id="2800387"/>
    <lineage>
        <taxon>Bacteria</taxon>
        <taxon>Pseudomonadati</taxon>
        <taxon>Bacteroidota</taxon>
        <taxon>Bacteroidia</taxon>
        <taxon>Bacteroidales</taxon>
        <taxon>Prevotellaceae</taxon>
        <taxon>Prevotella</taxon>
    </lineage>
</organism>
<proteinExistence type="predicted"/>
<dbReference type="SUPFAM" id="SSF56300">
    <property type="entry name" value="Metallo-dependent phosphatases"/>
    <property type="match status" value="1"/>
</dbReference>
<dbReference type="Gene3D" id="3.60.21.10">
    <property type="match status" value="1"/>
</dbReference>
<dbReference type="Pfam" id="PF00149">
    <property type="entry name" value="Metallophos"/>
    <property type="match status" value="1"/>
</dbReference>
<evidence type="ECO:0000313" key="3">
    <source>
        <dbReference type="EMBL" id="MBO1363744.1"/>
    </source>
</evidence>
<feature type="signal peptide" evidence="1">
    <location>
        <begin position="1"/>
        <end position="18"/>
    </location>
</feature>
<dbReference type="PANTHER" id="PTHR43143">
    <property type="entry name" value="METALLOPHOSPHOESTERASE, CALCINEURIN SUPERFAMILY"/>
    <property type="match status" value="1"/>
</dbReference>
<dbReference type="PANTHER" id="PTHR43143:SF1">
    <property type="entry name" value="SERINE_THREONINE-PROTEIN PHOSPHATASE CPPED1"/>
    <property type="match status" value="1"/>
</dbReference>
<evidence type="ECO:0000259" key="2">
    <source>
        <dbReference type="Pfam" id="PF00149"/>
    </source>
</evidence>
<comment type="caution">
    <text evidence="3">The sequence shown here is derived from an EMBL/GenBank/DDBJ whole genome shotgun (WGS) entry which is preliminary data.</text>
</comment>
<reference evidence="3 4" key="1">
    <citation type="submission" date="2021-01" db="EMBL/GenBank/DDBJ databases">
        <title>Prevotella A2931 sp. nov.</title>
        <authorList>
            <person name="Buhl M."/>
            <person name="Oberhettinger P."/>
        </authorList>
    </citation>
    <scope>NUCLEOTIDE SEQUENCE [LARGE SCALE GENOMIC DNA]</scope>
    <source>
        <strain evidence="3 4">A2931</strain>
    </source>
</reference>
<dbReference type="InterPro" id="IPR051918">
    <property type="entry name" value="STPP_CPPED1"/>
</dbReference>
<dbReference type="RefSeq" id="WP_107581316.1">
    <property type="nucleotide sequence ID" value="NZ_JAERMS010000025.1"/>
</dbReference>
<dbReference type="InterPro" id="IPR004843">
    <property type="entry name" value="Calcineurin-like_PHP"/>
</dbReference>
<sequence length="304" mass="34435">MKQLFLFFSAIIPCLSFAQKTTQIDCRVAILSDTHFDMPPESDQCFEVKAINRAGKDHGGLHGVIHAGDMCDKADPKIISLFRQRYDRGTGEKSIHYDFYPTFGNHDVAPAKGRPYDDRTGNEVNLQYMDSVLAAYKKAGKVVNVDPSSRSYSFNLGGVHFVNAQLSAGETSYCADNLPWLEADLRRYAADGTPVVYIQHYGFDDDGLTWWKEENRKRLFDLLDCYQLAGFFVGHAHTATLRYYRGYPIFQVNNGWKDGDGDPSFLILHIKGRDVTIENCHFNSGDGRYRVTQPTLRLTIPINH</sequence>
<protein>
    <submittedName>
        <fullName evidence="3">Metallophosphoesterase</fullName>
    </submittedName>
</protein>
<accession>A0ABS3M6D8</accession>
<dbReference type="EMBL" id="JAERMS010000025">
    <property type="protein sequence ID" value="MBO1363744.1"/>
    <property type="molecule type" value="Genomic_DNA"/>
</dbReference>
<dbReference type="InterPro" id="IPR029052">
    <property type="entry name" value="Metallo-depent_PP-like"/>
</dbReference>
<feature type="domain" description="Calcineurin-like phosphoesterase" evidence="2">
    <location>
        <begin position="27"/>
        <end position="238"/>
    </location>
</feature>
<dbReference type="Proteomes" id="UP000664265">
    <property type="component" value="Unassembled WGS sequence"/>
</dbReference>
<feature type="chain" id="PRO_5046817133" evidence="1">
    <location>
        <begin position="19"/>
        <end position="304"/>
    </location>
</feature>
<gene>
    <name evidence="3" type="ORF">JHU38_08185</name>
</gene>
<keyword evidence="1" id="KW-0732">Signal</keyword>
<name>A0ABS3M6D8_9BACT</name>